<dbReference type="InterPro" id="IPR043502">
    <property type="entry name" value="DNA/RNA_pol_sf"/>
</dbReference>
<dbReference type="GO" id="GO:0003677">
    <property type="term" value="F:DNA binding"/>
    <property type="evidence" value="ECO:0007669"/>
    <property type="project" value="InterPro"/>
</dbReference>
<evidence type="ECO:0000256" key="1">
    <source>
        <dbReference type="ARBA" id="ARBA00022705"/>
    </source>
</evidence>
<dbReference type="GO" id="GO:0006261">
    <property type="term" value="P:DNA-templated DNA replication"/>
    <property type="evidence" value="ECO:0007669"/>
    <property type="project" value="InterPro"/>
</dbReference>
<dbReference type="InterPro" id="IPR002562">
    <property type="entry name" value="3'-5'_exonuclease_dom"/>
</dbReference>
<protein>
    <recommendedName>
        <fullName evidence="2">DNA-directed DNA polymerase family A palm domain-containing protein</fullName>
    </recommendedName>
</protein>
<dbReference type="InterPro" id="IPR012337">
    <property type="entry name" value="RNaseH-like_sf"/>
</dbReference>
<evidence type="ECO:0000313" key="3">
    <source>
        <dbReference type="EMBL" id="KKM72282.1"/>
    </source>
</evidence>
<dbReference type="InterPro" id="IPR001098">
    <property type="entry name" value="DNA-dir_DNA_pol_A_palm_dom"/>
</dbReference>
<dbReference type="SMART" id="SM00482">
    <property type="entry name" value="POLAc"/>
    <property type="match status" value="1"/>
</dbReference>
<accession>A0A0F9MSU8</accession>
<proteinExistence type="predicted"/>
<dbReference type="InterPro" id="IPR002298">
    <property type="entry name" value="DNA_polymerase_A"/>
</dbReference>
<name>A0A0F9MSU8_9ZZZZ</name>
<dbReference type="Gene3D" id="3.30.70.370">
    <property type="match status" value="1"/>
</dbReference>
<dbReference type="GO" id="GO:0003887">
    <property type="term" value="F:DNA-directed DNA polymerase activity"/>
    <property type="evidence" value="ECO:0007669"/>
    <property type="project" value="InterPro"/>
</dbReference>
<feature type="domain" description="DNA-directed DNA polymerase family A palm" evidence="2">
    <location>
        <begin position="385"/>
        <end position="575"/>
    </location>
</feature>
<gene>
    <name evidence="3" type="ORF">LCGC14_1422120</name>
</gene>
<dbReference type="PANTHER" id="PTHR10133:SF27">
    <property type="entry name" value="DNA POLYMERASE NU"/>
    <property type="match status" value="1"/>
</dbReference>
<evidence type="ECO:0000259" key="2">
    <source>
        <dbReference type="SMART" id="SM00482"/>
    </source>
</evidence>
<dbReference type="Gene3D" id="1.10.150.20">
    <property type="entry name" value="5' to 3' exonuclease, C-terminal subdomain"/>
    <property type="match status" value="1"/>
</dbReference>
<dbReference type="Gene3D" id="3.30.420.10">
    <property type="entry name" value="Ribonuclease H-like superfamily/Ribonuclease H"/>
    <property type="match status" value="1"/>
</dbReference>
<dbReference type="Pfam" id="PF00476">
    <property type="entry name" value="DNA_pol_A"/>
    <property type="match status" value="1"/>
</dbReference>
<comment type="caution">
    <text evidence="3">The sequence shown here is derived from an EMBL/GenBank/DDBJ whole genome shotgun (WGS) entry which is preliminary data.</text>
</comment>
<dbReference type="GO" id="GO:0006302">
    <property type="term" value="P:double-strand break repair"/>
    <property type="evidence" value="ECO:0007669"/>
    <property type="project" value="TreeGrafter"/>
</dbReference>
<dbReference type="SUPFAM" id="SSF56672">
    <property type="entry name" value="DNA/RNA polymerases"/>
    <property type="match status" value="1"/>
</dbReference>
<dbReference type="GO" id="GO:0008408">
    <property type="term" value="F:3'-5' exonuclease activity"/>
    <property type="evidence" value="ECO:0007669"/>
    <property type="project" value="InterPro"/>
</dbReference>
<dbReference type="InterPro" id="IPR036397">
    <property type="entry name" value="RNaseH_sf"/>
</dbReference>
<dbReference type="SUPFAM" id="SSF53098">
    <property type="entry name" value="Ribonuclease H-like"/>
    <property type="match status" value="1"/>
</dbReference>
<dbReference type="Gene3D" id="1.20.1060.10">
    <property type="entry name" value="Taq DNA Polymerase, Chain T, domain 4"/>
    <property type="match status" value="1"/>
</dbReference>
<reference evidence="3" key="1">
    <citation type="journal article" date="2015" name="Nature">
        <title>Complex archaea that bridge the gap between prokaryotes and eukaryotes.</title>
        <authorList>
            <person name="Spang A."/>
            <person name="Saw J.H."/>
            <person name="Jorgensen S.L."/>
            <person name="Zaremba-Niedzwiedzka K."/>
            <person name="Martijn J."/>
            <person name="Lind A.E."/>
            <person name="van Eijk R."/>
            <person name="Schleper C."/>
            <person name="Guy L."/>
            <person name="Ettema T.J."/>
        </authorList>
    </citation>
    <scope>NUCLEOTIDE SEQUENCE</scope>
</reference>
<dbReference type="Pfam" id="PF01612">
    <property type="entry name" value="DNA_pol_A_exo1"/>
    <property type="match status" value="1"/>
</dbReference>
<dbReference type="EMBL" id="LAZR01009500">
    <property type="protein sequence ID" value="KKM72282.1"/>
    <property type="molecule type" value="Genomic_DNA"/>
</dbReference>
<organism evidence="3">
    <name type="scientific">marine sediment metagenome</name>
    <dbReference type="NCBI Taxonomy" id="412755"/>
    <lineage>
        <taxon>unclassified sequences</taxon>
        <taxon>metagenomes</taxon>
        <taxon>ecological metagenomes</taxon>
    </lineage>
</organism>
<keyword evidence="1" id="KW-0235">DNA replication</keyword>
<dbReference type="PANTHER" id="PTHR10133">
    <property type="entry name" value="DNA POLYMERASE I"/>
    <property type="match status" value="1"/>
</dbReference>
<dbReference type="AlphaFoldDB" id="A0A0F9MSU8"/>
<sequence>MANLAYLGPHDYSEDQLLARLEETPPIIAVDTETVSLKDRRCIGIGFALSADEAVYFPTMPVPSKHLRLAWKLLASPALKIFHNALYDLTSILEHYRGGTAPAAPGLVEFVGPTFVGPKRRPLIADTATMGHVQGLPSVVLQDMASTYISYSIQSIPDILPKGCTMLDIPQSVTALKCMKDCLATYRLYHQMGADAWWSADSHTWRYAPNTLSGYDPGAPTSHTVTQAMNDCYQVDIRIMPLLMRMSQRGIKLRPQLLKDWYKKLSERQVFYAGVCEKEGFNPGSPQQVGFILANRGSFLPFTKSKRQLQTGNDVLQGLDDPMAIIVLQHRSVTKLKSNYVVPWLGLDEDGIAHPHDRAYTHLYLDTSTGRLKSSDRNLQNIPAIMREIFAPDTGTWSSLDDTQIEMRMLAHLSGDPVMLKAYEEGNDIHAATQMRLWPNTSLDDKEARRRVKVFNFEMTFGGGARALAASTGLPPAVCKAYVAEWLALYEVLAEWLEAQAREAPYIGYVETVFGRKCRLPGMDRATIGHIGRCGRNYGAQGSAADAVKRQMLLCDEFGMDEALQIHDEILIDGDVDFPQELANVHPSIPVPFKTYKGPIWL</sequence>
<dbReference type="PRINTS" id="PR00868">
    <property type="entry name" value="DNAPOLI"/>
</dbReference>